<sequence>MANYSIKDLEHLSGIKAHTLRIWEQRYGLINPKRTDTNIRYYDQDDLKLVLNVSLLKDNGFKISKIAEMSKKELQEAVVEVSDKTTSFVDQIYGLTLAMIDLDEQRFEKIISSSTLKVGFERTMLNIIYPFLSKIGIMWLTDAVNPAQEHFITNLIRQKVIVAIDGQYETFDEKAKKYMLFLPEGELHELGLLFANYLIRAKGNKVIYLGQNMPFDDLSMVYDTYQPDYLFTILTNNSRAFDPKEYLANLSELFPNTEILVSGSQIIGEDLGLPDNVIEVANPNRILEFISAHQSESVSK</sequence>
<name>A0A150XFU0_9BACT</name>
<dbReference type="Gene3D" id="1.10.1660.10">
    <property type="match status" value="1"/>
</dbReference>
<evidence type="ECO:0000256" key="3">
    <source>
        <dbReference type="ARBA" id="ARBA00023125"/>
    </source>
</evidence>
<evidence type="ECO:0000313" key="7">
    <source>
        <dbReference type="Proteomes" id="UP000075606"/>
    </source>
</evidence>
<dbReference type="CDD" id="cd01104">
    <property type="entry name" value="HTH_MlrA-CarA"/>
    <property type="match status" value="1"/>
</dbReference>
<keyword evidence="2" id="KW-0805">Transcription regulation</keyword>
<dbReference type="OrthoDB" id="9800334at2"/>
<dbReference type="InterPro" id="IPR000551">
    <property type="entry name" value="MerR-type_HTH_dom"/>
</dbReference>
<dbReference type="SUPFAM" id="SSF52242">
    <property type="entry name" value="Cobalamin (vitamin B12)-binding domain"/>
    <property type="match status" value="1"/>
</dbReference>
<evidence type="ECO:0000256" key="4">
    <source>
        <dbReference type="ARBA" id="ARBA00023163"/>
    </source>
</evidence>
<reference evidence="6 7" key="1">
    <citation type="submission" date="2016-01" db="EMBL/GenBank/DDBJ databases">
        <title>Genome sequencing of Roseivirga spongicola UST030701-084.</title>
        <authorList>
            <person name="Selvaratnam C."/>
            <person name="Thevarajoo S."/>
            <person name="Goh K.M."/>
            <person name="Ee R."/>
            <person name="Chan K.-G."/>
            <person name="Chong C.S."/>
        </authorList>
    </citation>
    <scope>NUCLEOTIDE SEQUENCE [LARGE SCALE GENOMIC DNA]</scope>
    <source>
        <strain evidence="6 7">UST030701-084</strain>
    </source>
</reference>
<evidence type="ECO:0000259" key="5">
    <source>
        <dbReference type="PROSITE" id="PS50937"/>
    </source>
</evidence>
<dbReference type="Pfam" id="PF13411">
    <property type="entry name" value="MerR_1"/>
    <property type="match status" value="1"/>
</dbReference>
<evidence type="ECO:0000256" key="2">
    <source>
        <dbReference type="ARBA" id="ARBA00023015"/>
    </source>
</evidence>
<gene>
    <name evidence="6" type="ORF">AWW68_02055</name>
</gene>
<dbReference type="SMART" id="SM00422">
    <property type="entry name" value="HTH_MERR"/>
    <property type="match status" value="1"/>
</dbReference>
<dbReference type="Proteomes" id="UP000075606">
    <property type="component" value="Unassembled WGS sequence"/>
</dbReference>
<dbReference type="InterPro" id="IPR003759">
    <property type="entry name" value="Cbl-bd_cap"/>
</dbReference>
<dbReference type="Gene3D" id="3.40.50.280">
    <property type="entry name" value="Cobalamin-binding domain"/>
    <property type="match status" value="1"/>
</dbReference>
<proteinExistence type="predicted"/>
<keyword evidence="7" id="KW-1185">Reference proteome</keyword>
<dbReference type="GO" id="GO:0003677">
    <property type="term" value="F:DNA binding"/>
    <property type="evidence" value="ECO:0007669"/>
    <property type="project" value="UniProtKB-KW"/>
</dbReference>
<dbReference type="AlphaFoldDB" id="A0A150XFU0"/>
<dbReference type="PANTHER" id="PTHR30204:SF69">
    <property type="entry name" value="MERR-FAMILY TRANSCRIPTIONAL REGULATOR"/>
    <property type="match status" value="1"/>
</dbReference>
<comment type="caution">
    <text evidence="6">The sequence shown here is derived from an EMBL/GenBank/DDBJ whole genome shotgun (WGS) entry which is preliminary data.</text>
</comment>
<dbReference type="PROSITE" id="PS50937">
    <property type="entry name" value="HTH_MERR_2"/>
    <property type="match status" value="1"/>
</dbReference>
<dbReference type="STRING" id="333140.AWW68_02055"/>
<keyword evidence="3" id="KW-0238">DNA-binding</keyword>
<dbReference type="GO" id="GO:0031419">
    <property type="term" value="F:cobalamin binding"/>
    <property type="evidence" value="ECO:0007669"/>
    <property type="project" value="InterPro"/>
</dbReference>
<keyword evidence="1" id="KW-0678">Repressor</keyword>
<dbReference type="Pfam" id="PF02607">
    <property type="entry name" value="B12-binding_2"/>
    <property type="match status" value="1"/>
</dbReference>
<dbReference type="InterPro" id="IPR009061">
    <property type="entry name" value="DNA-bd_dom_put_sf"/>
</dbReference>
<keyword evidence="4" id="KW-0804">Transcription</keyword>
<dbReference type="EMBL" id="LRPC01000001">
    <property type="protein sequence ID" value="KYG77578.1"/>
    <property type="molecule type" value="Genomic_DNA"/>
</dbReference>
<dbReference type="PANTHER" id="PTHR30204">
    <property type="entry name" value="REDOX-CYCLING DRUG-SENSING TRANSCRIPTIONAL ACTIVATOR SOXR"/>
    <property type="match status" value="1"/>
</dbReference>
<dbReference type="RefSeq" id="WP_068216069.1">
    <property type="nucleotide sequence ID" value="NZ_CP139724.1"/>
</dbReference>
<protein>
    <submittedName>
        <fullName evidence="6">MerR family transcriptional regulator</fullName>
    </submittedName>
</protein>
<dbReference type="Gene3D" id="1.10.1240.10">
    <property type="entry name" value="Methionine synthase domain"/>
    <property type="match status" value="1"/>
</dbReference>
<organism evidence="6 7">
    <name type="scientific">Roseivirga spongicola</name>
    <dbReference type="NCBI Taxonomy" id="333140"/>
    <lineage>
        <taxon>Bacteria</taxon>
        <taxon>Pseudomonadati</taxon>
        <taxon>Bacteroidota</taxon>
        <taxon>Cytophagia</taxon>
        <taxon>Cytophagales</taxon>
        <taxon>Roseivirgaceae</taxon>
        <taxon>Roseivirga</taxon>
    </lineage>
</organism>
<accession>A0A150XFU0</accession>
<evidence type="ECO:0000256" key="1">
    <source>
        <dbReference type="ARBA" id="ARBA00022491"/>
    </source>
</evidence>
<feature type="domain" description="HTH merR-type" evidence="5">
    <location>
        <begin position="3"/>
        <end position="72"/>
    </location>
</feature>
<dbReference type="InterPro" id="IPR047057">
    <property type="entry name" value="MerR_fam"/>
</dbReference>
<dbReference type="InterPro" id="IPR036724">
    <property type="entry name" value="Cobalamin-bd_sf"/>
</dbReference>
<dbReference type="GO" id="GO:0003700">
    <property type="term" value="F:DNA-binding transcription factor activity"/>
    <property type="evidence" value="ECO:0007669"/>
    <property type="project" value="InterPro"/>
</dbReference>
<dbReference type="SUPFAM" id="SSF46955">
    <property type="entry name" value="Putative DNA-binding domain"/>
    <property type="match status" value="1"/>
</dbReference>
<evidence type="ECO:0000313" key="6">
    <source>
        <dbReference type="EMBL" id="KYG77578.1"/>
    </source>
</evidence>
<dbReference type="InterPro" id="IPR036594">
    <property type="entry name" value="Meth_synthase_dom"/>
</dbReference>
<dbReference type="GO" id="GO:0046872">
    <property type="term" value="F:metal ion binding"/>
    <property type="evidence" value="ECO:0007669"/>
    <property type="project" value="InterPro"/>
</dbReference>